<dbReference type="Pfam" id="PF01297">
    <property type="entry name" value="ZnuA"/>
    <property type="match status" value="1"/>
</dbReference>
<dbReference type="PANTHER" id="PTHR42953">
    <property type="entry name" value="HIGH-AFFINITY ZINC UPTAKE SYSTEM PROTEIN ZNUA-RELATED"/>
    <property type="match status" value="1"/>
</dbReference>
<feature type="region of interest" description="Disordered" evidence="4">
    <location>
        <begin position="120"/>
        <end position="145"/>
    </location>
</feature>
<dbReference type="GO" id="GO:0046872">
    <property type="term" value="F:metal ion binding"/>
    <property type="evidence" value="ECO:0007669"/>
    <property type="project" value="InterPro"/>
</dbReference>
<feature type="signal peptide" evidence="5">
    <location>
        <begin position="1"/>
        <end position="26"/>
    </location>
</feature>
<dbReference type="GO" id="GO:0030001">
    <property type="term" value="P:metal ion transport"/>
    <property type="evidence" value="ECO:0007669"/>
    <property type="project" value="InterPro"/>
</dbReference>
<dbReference type="EMBL" id="JAARWN010000020">
    <property type="protein sequence ID" value="MBC1937634.1"/>
    <property type="molecule type" value="Genomic_DNA"/>
</dbReference>
<name>A0A7X0Y5Y1_9LIST</name>
<evidence type="ECO:0000313" key="6">
    <source>
        <dbReference type="EMBL" id="MBC1937634.1"/>
    </source>
</evidence>
<dbReference type="Proteomes" id="UP000535908">
    <property type="component" value="Unassembled WGS sequence"/>
</dbReference>
<feature type="compositionally biased region" description="Acidic residues" evidence="4">
    <location>
        <begin position="126"/>
        <end position="138"/>
    </location>
</feature>
<dbReference type="RefSeq" id="WP_185527496.1">
    <property type="nucleotide sequence ID" value="NZ_JAARWN010000020.1"/>
</dbReference>
<dbReference type="PROSITE" id="PS51257">
    <property type="entry name" value="PROKAR_LIPOPROTEIN"/>
    <property type="match status" value="1"/>
</dbReference>
<sequence>MKKIAILLSSILLVSIFMVGCGNSDAQTKNKDKLTVYTTVYPLQYLAAQIGGNYVDAHSVYPAGSDAHSFDPSQKDMMNIADSDLFFYIGLGMEGFVDKAKQSLKNENVKFAVTTDGLTLPATAHDEDEDHDHEEDEDGHDHGDVNPHVWLDPNYMVTMAGVVKDNLSKELPEQKPTFEKNYEQVVSQLKTLNSDYKTMAASAKHKDFVTAHAAYGYWENEYGLKQIPIAGISTSDEPSQKKLTTIVNTIKKDNIPYILLEQNTNSKIADVIQKETNTKTMKLHNLETLTQKDMDANRDYMSIMKDNLAALAKALNY</sequence>
<dbReference type="AlphaFoldDB" id="A0A7X0Y5Y1"/>
<dbReference type="InterPro" id="IPR050492">
    <property type="entry name" value="Bact_metal-bind_prot9"/>
</dbReference>
<feature type="chain" id="PRO_5031532730" evidence="5">
    <location>
        <begin position="27"/>
        <end position="317"/>
    </location>
</feature>
<gene>
    <name evidence="6" type="ORF">HCA69_14745</name>
</gene>
<dbReference type="PRINTS" id="PR00691">
    <property type="entry name" value="ADHESINB"/>
</dbReference>
<evidence type="ECO:0000256" key="5">
    <source>
        <dbReference type="SAM" id="SignalP"/>
    </source>
</evidence>
<comment type="caution">
    <text evidence="6">The sequence shown here is derived from an EMBL/GenBank/DDBJ whole genome shotgun (WGS) entry which is preliminary data.</text>
</comment>
<dbReference type="Gene3D" id="3.40.50.1980">
    <property type="entry name" value="Nitrogenase molybdenum iron protein domain"/>
    <property type="match status" value="2"/>
</dbReference>
<evidence type="ECO:0000256" key="2">
    <source>
        <dbReference type="ARBA" id="ARBA00022729"/>
    </source>
</evidence>
<dbReference type="InterPro" id="IPR006128">
    <property type="entry name" value="Lipoprotein_PsaA-like"/>
</dbReference>
<dbReference type="InterPro" id="IPR006129">
    <property type="entry name" value="AdhesinB"/>
</dbReference>
<reference evidence="6 7" key="1">
    <citation type="submission" date="2020-03" db="EMBL/GenBank/DDBJ databases">
        <title>Soil Listeria distribution.</title>
        <authorList>
            <person name="Liao J."/>
            <person name="Wiedmann M."/>
        </authorList>
    </citation>
    <scope>NUCLEOTIDE SEQUENCE [LARGE SCALE GENOMIC DNA]</scope>
    <source>
        <strain evidence="6 7">FSL L7-0741</strain>
    </source>
</reference>
<evidence type="ECO:0000256" key="1">
    <source>
        <dbReference type="ARBA" id="ARBA00022448"/>
    </source>
</evidence>
<dbReference type="PANTHER" id="PTHR42953:SF8">
    <property type="entry name" value="ZINT DOMAIN-CONTAINING PROTEIN"/>
    <property type="match status" value="1"/>
</dbReference>
<proteinExistence type="inferred from homology"/>
<dbReference type="GO" id="GO:0007155">
    <property type="term" value="P:cell adhesion"/>
    <property type="evidence" value="ECO:0007669"/>
    <property type="project" value="InterPro"/>
</dbReference>
<organism evidence="6 7">
    <name type="scientific">Listeria grandensis</name>
    <dbReference type="NCBI Taxonomy" id="1494963"/>
    <lineage>
        <taxon>Bacteria</taxon>
        <taxon>Bacillati</taxon>
        <taxon>Bacillota</taxon>
        <taxon>Bacilli</taxon>
        <taxon>Bacillales</taxon>
        <taxon>Listeriaceae</taxon>
        <taxon>Listeria</taxon>
    </lineage>
</organism>
<comment type="similarity">
    <text evidence="3">Belongs to the bacterial solute-binding protein 9 family.</text>
</comment>
<keyword evidence="1 3" id="KW-0813">Transport</keyword>
<evidence type="ECO:0000256" key="4">
    <source>
        <dbReference type="SAM" id="MobiDB-lite"/>
    </source>
</evidence>
<evidence type="ECO:0000256" key="3">
    <source>
        <dbReference type="RuleBase" id="RU003512"/>
    </source>
</evidence>
<dbReference type="CDD" id="cd01017">
    <property type="entry name" value="AdcA"/>
    <property type="match status" value="1"/>
</dbReference>
<dbReference type="SUPFAM" id="SSF53807">
    <property type="entry name" value="Helical backbone' metal receptor"/>
    <property type="match status" value="1"/>
</dbReference>
<accession>A0A7X0Y5Y1</accession>
<evidence type="ECO:0000313" key="7">
    <source>
        <dbReference type="Proteomes" id="UP000535908"/>
    </source>
</evidence>
<protein>
    <submittedName>
        <fullName evidence="6">Zinc ABC transporter substrate-binding protein</fullName>
    </submittedName>
</protein>
<dbReference type="PRINTS" id="PR00690">
    <property type="entry name" value="ADHESNFAMILY"/>
</dbReference>
<keyword evidence="2 5" id="KW-0732">Signal</keyword>
<dbReference type="InterPro" id="IPR006127">
    <property type="entry name" value="ZnuA-like"/>
</dbReference>